<accession>A0A2S9VFI9</accession>
<gene>
    <name evidence="1" type="ORF">C6Y40_01685</name>
</gene>
<dbReference type="InterPro" id="IPR012659">
    <property type="entry name" value="CHP02444"/>
</dbReference>
<name>A0A2S9VFI9_9ALTE</name>
<reference evidence="2" key="1">
    <citation type="journal article" date="2020" name="Int. J. Syst. Evol. Microbiol.">
        <title>Alteromonas alba sp. nov., a marine bacterium isolated from the seawater of the West Pacific Ocean.</title>
        <authorList>
            <person name="Sun C."/>
            <person name="Wu Y.-H."/>
            <person name="Xamxidin M."/>
            <person name="Cheng H."/>
            <person name="Xu X.-W."/>
        </authorList>
    </citation>
    <scope>NUCLEOTIDE SEQUENCE [LARGE SCALE GENOMIC DNA]</scope>
    <source>
        <strain evidence="2">190</strain>
    </source>
</reference>
<proteinExistence type="predicted"/>
<keyword evidence="2" id="KW-1185">Reference proteome</keyword>
<dbReference type="AlphaFoldDB" id="A0A2S9VFI9"/>
<dbReference type="Pfam" id="PF09523">
    <property type="entry name" value="DUF2390"/>
    <property type="match status" value="1"/>
</dbReference>
<protein>
    <submittedName>
        <fullName evidence="1">TIGR02444 family protein</fullName>
    </submittedName>
</protein>
<dbReference type="EMBL" id="PVNP01000013">
    <property type="protein sequence ID" value="PRO75227.1"/>
    <property type="molecule type" value="Genomic_DNA"/>
</dbReference>
<organism evidence="1 2">
    <name type="scientific">Alteromonas alba</name>
    <dbReference type="NCBI Taxonomy" id="2079529"/>
    <lineage>
        <taxon>Bacteria</taxon>
        <taxon>Pseudomonadati</taxon>
        <taxon>Pseudomonadota</taxon>
        <taxon>Gammaproteobacteria</taxon>
        <taxon>Alteromonadales</taxon>
        <taxon>Alteromonadaceae</taxon>
        <taxon>Alteromonas/Salinimonas group</taxon>
        <taxon>Alteromonas</taxon>
    </lineage>
</organism>
<dbReference type="Proteomes" id="UP000238949">
    <property type="component" value="Unassembled WGS sequence"/>
</dbReference>
<comment type="caution">
    <text evidence="1">The sequence shown here is derived from an EMBL/GenBank/DDBJ whole genome shotgun (WGS) entry which is preliminary data.</text>
</comment>
<sequence>MRRCSGWMHRNNWKLLKTPMTSAPELTPELFWQHSLQHYTQPGVAEACLALQDHYQVNVNLLLFYHWCFTINQPVSQALREALEEAVATTDPAIRNHRIRRRAAKGSKVYKALKQQELELEAAQQAELVAAYQKIMGSKIKGSIKGSESLNSVFNDSDPLIALLNWLGLPNHSKTQNLITTVLQV</sequence>
<dbReference type="OrthoDB" id="5795846at2"/>
<dbReference type="NCBIfam" id="TIGR02444">
    <property type="entry name" value="TIGR02444 family protein"/>
    <property type="match status" value="1"/>
</dbReference>
<evidence type="ECO:0000313" key="2">
    <source>
        <dbReference type="Proteomes" id="UP000238949"/>
    </source>
</evidence>
<evidence type="ECO:0000313" key="1">
    <source>
        <dbReference type="EMBL" id="PRO75227.1"/>
    </source>
</evidence>